<dbReference type="EMBL" id="CAXDID020000022">
    <property type="protein sequence ID" value="CAL5988644.1"/>
    <property type="molecule type" value="Genomic_DNA"/>
</dbReference>
<dbReference type="InterPro" id="IPR000668">
    <property type="entry name" value="Peptidase_C1A_C"/>
</dbReference>
<dbReference type="GO" id="GO:0006508">
    <property type="term" value="P:proteolysis"/>
    <property type="evidence" value="ECO:0007669"/>
    <property type="project" value="InterPro"/>
</dbReference>
<keyword evidence="4" id="KW-1185">Reference proteome</keyword>
<evidence type="ECO:0000313" key="2">
    <source>
        <dbReference type="EMBL" id="CAI9977394.1"/>
    </source>
</evidence>
<organism evidence="2">
    <name type="scientific">Hexamita inflata</name>
    <dbReference type="NCBI Taxonomy" id="28002"/>
    <lineage>
        <taxon>Eukaryota</taxon>
        <taxon>Metamonada</taxon>
        <taxon>Diplomonadida</taxon>
        <taxon>Hexamitidae</taxon>
        <taxon>Hexamitinae</taxon>
        <taxon>Hexamita</taxon>
    </lineage>
</organism>
<comment type="caution">
    <text evidence="2">The sequence shown here is derived from an EMBL/GenBank/DDBJ whole genome shotgun (WGS) entry which is preliminary data.</text>
</comment>
<dbReference type="SUPFAM" id="SSF54001">
    <property type="entry name" value="Cysteine proteinases"/>
    <property type="match status" value="1"/>
</dbReference>
<dbReference type="InterPro" id="IPR038765">
    <property type="entry name" value="Papain-like_cys_pep_sf"/>
</dbReference>
<proteinExistence type="predicted"/>
<evidence type="ECO:0000313" key="4">
    <source>
        <dbReference type="Proteomes" id="UP001642409"/>
    </source>
</evidence>
<dbReference type="GO" id="GO:0008234">
    <property type="term" value="F:cysteine-type peptidase activity"/>
    <property type="evidence" value="ECO:0007669"/>
    <property type="project" value="InterPro"/>
</dbReference>
<dbReference type="Gene3D" id="3.90.70.10">
    <property type="entry name" value="Cysteine proteinases"/>
    <property type="match status" value="1"/>
</dbReference>
<feature type="domain" description="Peptidase C1A papain C-terminal" evidence="1">
    <location>
        <begin position="45"/>
        <end position="96"/>
    </location>
</feature>
<name>A0AA86V1U7_9EUKA</name>
<gene>
    <name evidence="3" type="ORF">HINF_LOCUS10478</name>
    <name evidence="2" type="ORF">HINF_LOCUS65039</name>
</gene>
<sequence>MNPSSITLNKAGISAMPLQLFFRLQYSKSFIKIIYSNLNLKISSGSFSDNRCIKYFTDTVYSEQYMVSCDKNCHGCNSGYLSKNVAFLKSTGVTSCQVQYY</sequence>
<dbReference type="AlphaFoldDB" id="A0AA86V1U7"/>
<reference evidence="2" key="1">
    <citation type="submission" date="2023-06" db="EMBL/GenBank/DDBJ databases">
        <authorList>
            <person name="Kurt Z."/>
        </authorList>
    </citation>
    <scope>NUCLEOTIDE SEQUENCE</scope>
</reference>
<accession>A0AA86V1U7</accession>
<evidence type="ECO:0000259" key="1">
    <source>
        <dbReference type="Pfam" id="PF00112"/>
    </source>
</evidence>
<dbReference type="Pfam" id="PF00112">
    <property type="entry name" value="Peptidase_C1"/>
    <property type="match status" value="1"/>
</dbReference>
<dbReference type="Proteomes" id="UP001642409">
    <property type="component" value="Unassembled WGS sequence"/>
</dbReference>
<reference evidence="3 4" key="2">
    <citation type="submission" date="2024-07" db="EMBL/GenBank/DDBJ databases">
        <authorList>
            <person name="Akdeniz Z."/>
        </authorList>
    </citation>
    <scope>NUCLEOTIDE SEQUENCE [LARGE SCALE GENOMIC DNA]</scope>
</reference>
<protein>
    <submittedName>
        <fullName evidence="2">Cathepsin B</fullName>
    </submittedName>
    <submittedName>
        <fullName evidence="3">Cathepsin_B</fullName>
    </submittedName>
</protein>
<evidence type="ECO:0000313" key="3">
    <source>
        <dbReference type="EMBL" id="CAL5988644.1"/>
    </source>
</evidence>
<dbReference type="EMBL" id="CATOUU010001177">
    <property type="protein sequence ID" value="CAI9977394.1"/>
    <property type="molecule type" value="Genomic_DNA"/>
</dbReference>